<feature type="compositionally biased region" description="Basic and acidic residues" evidence="1">
    <location>
        <begin position="751"/>
        <end position="762"/>
    </location>
</feature>
<feature type="compositionally biased region" description="Basic and acidic residues" evidence="1">
    <location>
        <begin position="7"/>
        <end position="75"/>
    </location>
</feature>
<dbReference type="Proteomes" id="UP000037696">
    <property type="component" value="Unassembled WGS sequence"/>
</dbReference>
<dbReference type="STRING" id="229535.A0A0N0RXZ3"/>
<organism evidence="2 3">
    <name type="scientific">Penicillium nordicum</name>
    <dbReference type="NCBI Taxonomy" id="229535"/>
    <lineage>
        <taxon>Eukaryota</taxon>
        <taxon>Fungi</taxon>
        <taxon>Dikarya</taxon>
        <taxon>Ascomycota</taxon>
        <taxon>Pezizomycotina</taxon>
        <taxon>Eurotiomycetes</taxon>
        <taxon>Eurotiomycetidae</taxon>
        <taxon>Eurotiales</taxon>
        <taxon>Aspergillaceae</taxon>
        <taxon>Penicillium</taxon>
    </lineage>
</organism>
<dbReference type="SUPFAM" id="SSF56112">
    <property type="entry name" value="Protein kinase-like (PK-like)"/>
    <property type="match status" value="1"/>
</dbReference>
<gene>
    <name evidence="2" type="ORF">ACN38_g9865</name>
</gene>
<dbReference type="OrthoDB" id="2156052at2759"/>
<dbReference type="Gene3D" id="6.10.250.1010">
    <property type="match status" value="1"/>
</dbReference>
<evidence type="ECO:0000313" key="2">
    <source>
        <dbReference type="EMBL" id="KOS39303.1"/>
    </source>
</evidence>
<evidence type="ECO:0000256" key="1">
    <source>
        <dbReference type="SAM" id="MobiDB-lite"/>
    </source>
</evidence>
<feature type="region of interest" description="Disordered" evidence="1">
    <location>
        <begin position="409"/>
        <end position="525"/>
    </location>
</feature>
<feature type="compositionally biased region" description="Polar residues" evidence="1">
    <location>
        <begin position="481"/>
        <end position="490"/>
    </location>
</feature>
<dbReference type="EMBL" id="LHQQ01000209">
    <property type="protein sequence ID" value="KOS39303.1"/>
    <property type="molecule type" value="Genomic_DNA"/>
</dbReference>
<dbReference type="InterPro" id="IPR011009">
    <property type="entry name" value="Kinase-like_dom_sf"/>
</dbReference>
<feature type="compositionally biased region" description="Low complexity" evidence="1">
    <location>
        <begin position="436"/>
        <end position="445"/>
    </location>
</feature>
<accession>A0A0N0RXZ3</accession>
<keyword evidence="3" id="KW-1185">Reference proteome</keyword>
<feature type="region of interest" description="Disordered" evidence="1">
    <location>
        <begin position="1"/>
        <end position="75"/>
    </location>
</feature>
<feature type="compositionally biased region" description="Basic residues" evidence="1">
    <location>
        <begin position="736"/>
        <end position="745"/>
    </location>
</feature>
<protein>
    <recommendedName>
        <fullName evidence="4">Protein kinase domain-containing protein</fullName>
    </recommendedName>
</protein>
<reference evidence="2 3" key="1">
    <citation type="submission" date="2015-08" db="EMBL/GenBank/DDBJ databases">
        <title>Genome sequencing of Penicillium nordicum.</title>
        <authorList>
            <person name="Nguyen H.D."/>
            <person name="Seifert K.A."/>
        </authorList>
    </citation>
    <scope>NUCLEOTIDE SEQUENCE [LARGE SCALE GENOMIC DNA]</scope>
    <source>
        <strain evidence="2 3">DAOMC 185683</strain>
    </source>
</reference>
<evidence type="ECO:0008006" key="4">
    <source>
        <dbReference type="Google" id="ProtNLM"/>
    </source>
</evidence>
<feature type="compositionally biased region" description="Basic and acidic residues" evidence="1">
    <location>
        <begin position="510"/>
        <end position="525"/>
    </location>
</feature>
<comment type="caution">
    <text evidence="2">The sequence shown here is derived from an EMBL/GenBank/DDBJ whole genome shotgun (WGS) entry which is preliminary data.</text>
</comment>
<feature type="region of interest" description="Disordered" evidence="1">
    <location>
        <begin position="736"/>
        <end position="762"/>
    </location>
</feature>
<proteinExistence type="predicted"/>
<sequence length="762" mass="87111">MANSSPDYKKLFLEEQERRKQAEERQKQAEESRKQEEESRKQAEESRKQAEESRKQAEESRKQAENEGRLDRERNRPTTFAELIRLCHNLLSRPLRAELPSKSTIGKIPTPDGKYCPSRLEVWTDCSARQQEIYASVCNYLQPAEEDQARFFAPLNALEENAKQFGFLSMSSEQALQDYERNGVENYVHNIILELCKIDAAREEFGLGDGIMFDSHKNLFEADEGTEESASQPSEIENPKPDSFFFINRVDGNTHTILTTVEYKPPHKLSVEDCRLGLREMDLYKEIVWPNKFPTEEAAKLRYNAERLVCSAIVQEYHVMIQLGLEYSYLTTGIVRVLLRVPRDKPSTLYYHFCDPNLEVNMEAENGFQEPKTSIARVLCLCLMAFGSSIRDNEWRDRARNSSHIWESNLKRSDAKAPGQPPLPNSDGTCPEYPNPESGSAYDPSSSPPASPTEPAAEGRRMTLRSRGTRTPQNDRHRAQSPDSSGSDSKQAMGRKRGFSQVTSSPSTQRADRMEDVRRYEDSQSRRDAQFCTQRCLLGLQTGGNLDDDCPNVKLHRRDPNDVKHPITSDDLVRLLNEQLDDNIDRCIPFGRCGSYGAPFKLTCIVYGYTVVGKGTTSNLWKQVSSEAQVYRILRRAQASAVPVFLGTIDLAKIYFLYRAGEIRHMLVMGWAGESTAEMEIEPWLSREIRRSTKETKGLGVIHDDLRYDNILWNKELGRALIIDFHRATLHTRPLKRSRPQKRKLSGPESGDVKRLHLKEEN</sequence>
<dbReference type="AlphaFoldDB" id="A0A0N0RXZ3"/>
<feature type="compositionally biased region" description="Polar residues" evidence="1">
    <location>
        <begin position="500"/>
        <end position="509"/>
    </location>
</feature>
<name>A0A0N0RXZ3_9EURO</name>
<evidence type="ECO:0000313" key="3">
    <source>
        <dbReference type="Proteomes" id="UP000037696"/>
    </source>
</evidence>
<dbReference type="Gene3D" id="1.10.510.10">
    <property type="entry name" value="Transferase(Phosphotransferase) domain 1"/>
    <property type="match status" value="1"/>
</dbReference>